<dbReference type="GO" id="GO:0003774">
    <property type="term" value="F:cytoskeletal motor activity"/>
    <property type="evidence" value="ECO:0007669"/>
    <property type="project" value="InterPro"/>
</dbReference>
<keyword evidence="6" id="KW-0969">Cilium</keyword>
<keyword evidence="6" id="KW-0966">Cell projection</keyword>
<dbReference type="Pfam" id="PF02049">
    <property type="entry name" value="FliE"/>
    <property type="match status" value="1"/>
</dbReference>
<dbReference type="GO" id="GO:0009425">
    <property type="term" value="C:bacterial-type flagellum basal body"/>
    <property type="evidence" value="ECO:0007669"/>
    <property type="project" value="UniProtKB-SubCell"/>
</dbReference>
<evidence type="ECO:0000256" key="2">
    <source>
        <dbReference type="ARBA" id="ARBA00009272"/>
    </source>
</evidence>
<dbReference type="Proteomes" id="UP000885690">
    <property type="component" value="Unassembled WGS sequence"/>
</dbReference>
<dbReference type="PANTHER" id="PTHR34653">
    <property type="match status" value="1"/>
</dbReference>
<dbReference type="PANTHER" id="PTHR34653:SF1">
    <property type="entry name" value="FLAGELLAR HOOK-BASAL BODY COMPLEX PROTEIN FLIE"/>
    <property type="match status" value="1"/>
</dbReference>
<dbReference type="GO" id="GO:0005198">
    <property type="term" value="F:structural molecule activity"/>
    <property type="evidence" value="ECO:0007669"/>
    <property type="project" value="UniProtKB-UniRule"/>
</dbReference>
<evidence type="ECO:0000256" key="4">
    <source>
        <dbReference type="HAMAP-Rule" id="MF_00724"/>
    </source>
</evidence>
<name>A0A7C0Y8R5_9BACT</name>
<sequence>MGQQGQRDRGGEEVIDRINQLGIVDGRSTAFGQSDRVSEAKFLDLLRGLIEKVNEDSQVADELALKFVRGGDVEIHDLMMALEKADLSLKMLIQVRNKLIEAYQEVMRMQV</sequence>
<reference evidence="6" key="1">
    <citation type="journal article" date="2020" name="mSystems">
        <title>Genome- and Community-Level Interaction Insights into Carbon Utilization and Element Cycling Functions of Hydrothermarchaeota in Hydrothermal Sediment.</title>
        <authorList>
            <person name="Zhou Z."/>
            <person name="Liu Y."/>
            <person name="Xu W."/>
            <person name="Pan J."/>
            <person name="Luo Z.H."/>
            <person name="Li M."/>
        </authorList>
    </citation>
    <scope>NUCLEOTIDE SEQUENCE [LARGE SCALE GENOMIC DNA]</scope>
    <source>
        <strain evidence="6">HyVt-115</strain>
    </source>
</reference>
<dbReference type="AlphaFoldDB" id="A0A7C0Y8R5"/>
<protein>
    <recommendedName>
        <fullName evidence="4 5">Flagellar hook-basal body complex protein FliE</fullName>
    </recommendedName>
</protein>
<comment type="caution">
    <text evidence="6">The sequence shown here is derived from an EMBL/GenBank/DDBJ whole genome shotgun (WGS) entry which is preliminary data.</text>
</comment>
<organism evidence="6">
    <name type="scientific">Thermosulfidibacter takaii</name>
    <dbReference type="NCBI Taxonomy" id="412593"/>
    <lineage>
        <taxon>Bacteria</taxon>
        <taxon>Pseudomonadati</taxon>
        <taxon>Thermosulfidibacterota</taxon>
        <taxon>Thermosulfidibacteria</taxon>
        <taxon>Thermosulfidibacterales</taxon>
        <taxon>Thermosulfidibacteraceae</taxon>
    </lineage>
</organism>
<comment type="similarity">
    <text evidence="2 4">Belongs to the FliE family.</text>
</comment>
<evidence type="ECO:0000256" key="5">
    <source>
        <dbReference type="NCBIfam" id="TIGR00205"/>
    </source>
</evidence>
<dbReference type="InterPro" id="IPR001624">
    <property type="entry name" value="FliE"/>
</dbReference>
<evidence type="ECO:0000313" key="6">
    <source>
        <dbReference type="EMBL" id="HDD52797.1"/>
    </source>
</evidence>
<dbReference type="GO" id="GO:0071973">
    <property type="term" value="P:bacterial-type flagellum-dependent cell motility"/>
    <property type="evidence" value="ECO:0007669"/>
    <property type="project" value="InterPro"/>
</dbReference>
<evidence type="ECO:0000256" key="1">
    <source>
        <dbReference type="ARBA" id="ARBA00004117"/>
    </source>
</evidence>
<keyword evidence="6" id="KW-0282">Flagellum</keyword>
<dbReference type="EMBL" id="DQWS01000071">
    <property type="protein sequence ID" value="HDD52797.1"/>
    <property type="molecule type" value="Genomic_DNA"/>
</dbReference>
<dbReference type="HAMAP" id="MF_00724">
    <property type="entry name" value="FliE"/>
    <property type="match status" value="1"/>
</dbReference>
<keyword evidence="3 4" id="KW-0975">Bacterial flagellum</keyword>
<accession>A0A7C0Y8R5</accession>
<comment type="subcellular location">
    <subcellularLocation>
        <location evidence="1 4">Bacterial flagellum basal body</location>
    </subcellularLocation>
</comment>
<dbReference type="PRINTS" id="PR01006">
    <property type="entry name" value="FLGHOOKFLIE"/>
</dbReference>
<evidence type="ECO:0000256" key="3">
    <source>
        <dbReference type="ARBA" id="ARBA00023143"/>
    </source>
</evidence>
<proteinExistence type="inferred from homology"/>
<dbReference type="NCBIfam" id="TIGR00205">
    <property type="entry name" value="fliE"/>
    <property type="match status" value="1"/>
</dbReference>
<gene>
    <name evidence="4 6" type="primary">fliE</name>
    <name evidence="6" type="ORF">ENF32_01845</name>
</gene>